<keyword evidence="2" id="KW-1185">Reference proteome</keyword>
<sequence length="133" mass="13699">MLSPNPRYLAFNPLGDGCLASIPASIAANPDVLDFEKSLGSILAKRADAADLICNREGGVPVGKLFPEFFLPVADQVGGSCPVDKNAAERFLEIKDGGGDVGVSGDGAAMSRMRVGTSIAGRVESDTAKGRGF</sequence>
<dbReference type="Proteomes" id="UP001634007">
    <property type="component" value="Unassembled WGS sequence"/>
</dbReference>
<name>A0ABD3JYQ6_EUCGL</name>
<dbReference type="EMBL" id="JBJKBG010000007">
    <property type="protein sequence ID" value="KAL3730986.1"/>
    <property type="molecule type" value="Genomic_DNA"/>
</dbReference>
<evidence type="ECO:0000313" key="1">
    <source>
        <dbReference type="EMBL" id="KAL3730986.1"/>
    </source>
</evidence>
<protein>
    <submittedName>
        <fullName evidence="1">Uncharacterized protein</fullName>
    </submittedName>
</protein>
<organism evidence="1 2">
    <name type="scientific">Eucalyptus globulus</name>
    <name type="common">Tasmanian blue gum</name>
    <dbReference type="NCBI Taxonomy" id="34317"/>
    <lineage>
        <taxon>Eukaryota</taxon>
        <taxon>Viridiplantae</taxon>
        <taxon>Streptophyta</taxon>
        <taxon>Embryophyta</taxon>
        <taxon>Tracheophyta</taxon>
        <taxon>Spermatophyta</taxon>
        <taxon>Magnoliopsida</taxon>
        <taxon>eudicotyledons</taxon>
        <taxon>Gunneridae</taxon>
        <taxon>Pentapetalae</taxon>
        <taxon>rosids</taxon>
        <taxon>malvids</taxon>
        <taxon>Myrtales</taxon>
        <taxon>Myrtaceae</taxon>
        <taxon>Myrtoideae</taxon>
        <taxon>Eucalypteae</taxon>
        <taxon>Eucalyptus</taxon>
    </lineage>
</organism>
<dbReference type="AlphaFoldDB" id="A0ABD3JYQ6"/>
<proteinExistence type="predicted"/>
<comment type="caution">
    <text evidence="1">The sequence shown here is derived from an EMBL/GenBank/DDBJ whole genome shotgun (WGS) entry which is preliminary data.</text>
</comment>
<gene>
    <name evidence="1" type="ORF">ACJRO7_027934</name>
</gene>
<evidence type="ECO:0000313" key="2">
    <source>
        <dbReference type="Proteomes" id="UP001634007"/>
    </source>
</evidence>
<reference evidence="1 2" key="1">
    <citation type="submission" date="2024-11" db="EMBL/GenBank/DDBJ databases">
        <title>Chromosome-level genome assembly of Eucalyptus globulus Labill. provides insights into its genome evolution.</title>
        <authorList>
            <person name="Li X."/>
        </authorList>
    </citation>
    <scope>NUCLEOTIDE SEQUENCE [LARGE SCALE GENOMIC DNA]</scope>
    <source>
        <strain evidence="1">CL2024</strain>
        <tissue evidence="1">Fresh tender leaves</tissue>
    </source>
</reference>
<accession>A0ABD3JYQ6</accession>